<dbReference type="GeneID" id="10796247"/>
<reference evidence="2 3" key="1">
    <citation type="journal article" date="2012" name="Stand. Genomic Sci.">
        <title>Complete genome sequence of Halopiger xanaduensis type strain (SH-6(T)).</title>
        <authorList>
            <person name="Anderson I."/>
            <person name="Tindall B.J."/>
            <person name="Rohde M."/>
            <person name="Lucas S."/>
            <person name="Han J."/>
            <person name="Lapidus A."/>
            <person name="Cheng J.F."/>
            <person name="Goodwin L."/>
            <person name="Pitluck S."/>
            <person name="Peters L."/>
            <person name="Pati A."/>
            <person name="Mikhailova N."/>
            <person name="Pagani I."/>
            <person name="Teshima H."/>
            <person name="Han C."/>
            <person name="Tapia R."/>
            <person name="Land M."/>
            <person name="Woyke T."/>
            <person name="Klenk H.P."/>
            <person name="Kyrpides N."/>
            <person name="Ivanova N."/>
        </authorList>
    </citation>
    <scope>NUCLEOTIDE SEQUENCE [LARGE SCALE GENOMIC DNA]</scope>
    <source>
        <strain evidence="3">DSM 18323 / JCM 14033 / SH-6</strain>
    </source>
</reference>
<dbReference type="Proteomes" id="UP000006794">
    <property type="component" value="Chromosome"/>
</dbReference>
<dbReference type="InterPro" id="IPR015943">
    <property type="entry name" value="WD40/YVTN_repeat-like_dom_sf"/>
</dbReference>
<dbReference type="Gene3D" id="2.40.128.630">
    <property type="match status" value="1"/>
</dbReference>
<gene>
    <name evidence="2" type="ordered locus">Halxa_1277</name>
</gene>
<proteinExistence type="predicted"/>
<dbReference type="EMBL" id="CP002839">
    <property type="protein sequence ID" value="AEH35910.1"/>
    <property type="molecule type" value="Genomic_DNA"/>
</dbReference>
<dbReference type="STRING" id="797210.Halxa_1277"/>
<evidence type="ECO:0000313" key="2">
    <source>
        <dbReference type="EMBL" id="AEH35910.1"/>
    </source>
</evidence>
<dbReference type="SMART" id="SM00564">
    <property type="entry name" value="PQQ"/>
    <property type="match status" value="5"/>
</dbReference>
<dbReference type="PANTHER" id="PTHR34512:SF30">
    <property type="entry name" value="OUTER MEMBRANE PROTEIN ASSEMBLY FACTOR BAMB"/>
    <property type="match status" value="1"/>
</dbReference>
<sequence length="368" mass="38878">MTEWNQFKGDPQNGGLRRDLEGPVRLEEAWSVDLAAPVGPPVLDHETVYAGTERGTLFALDRETGRRRWAVETQAATDEAPVATRDRVAFATADGIVRAVDRATGDPAWRTELQGTEPTALALSEAGDRLYVGHTAGSTALAVDSGEAVWTHETETRVVGCPAIADDRAWAGPRVYVATAGEAVICLEAESGEENWTTPADGPAVAGPTVAADLVYVADESGTLLAMNADSGQPWFSYEIDGPLASSPTVLPDAETTFVGAADGYLHVTDTTFGRRKLRGWLFSKKGVPLDGPVSASPVVVGNVLCVADETGSLYGLDVADGCSHLWHRALDGAISHAPAVGRERLYVGDDDDGTLTCLAWTPGEPRP</sequence>
<name>F8DBD1_HALXS</name>
<evidence type="ECO:0000313" key="3">
    <source>
        <dbReference type="Proteomes" id="UP000006794"/>
    </source>
</evidence>
<keyword evidence="3" id="KW-1185">Reference proteome</keyword>
<dbReference type="RefSeq" id="WP_013878808.1">
    <property type="nucleotide sequence ID" value="NC_015666.1"/>
</dbReference>
<dbReference type="InterPro" id="IPR018391">
    <property type="entry name" value="PQQ_b-propeller_rpt"/>
</dbReference>
<protein>
    <submittedName>
        <fullName evidence="2">Pyrrolo-quinoline quinone repeat-containing protein</fullName>
    </submittedName>
</protein>
<organism evidence="2 3">
    <name type="scientific">Halopiger xanaduensis (strain DSM 18323 / JCM 14033 / SH-6)</name>
    <dbReference type="NCBI Taxonomy" id="797210"/>
    <lineage>
        <taxon>Archaea</taxon>
        <taxon>Methanobacteriati</taxon>
        <taxon>Methanobacteriota</taxon>
        <taxon>Stenosarchaea group</taxon>
        <taxon>Halobacteria</taxon>
        <taxon>Halobacteriales</taxon>
        <taxon>Natrialbaceae</taxon>
        <taxon>Halopiger</taxon>
    </lineage>
</organism>
<dbReference type="eggNOG" id="arCOG02482">
    <property type="taxonomic scope" value="Archaea"/>
</dbReference>
<dbReference type="Pfam" id="PF13360">
    <property type="entry name" value="PQQ_2"/>
    <property type="match status" value="1"/>
</dbReference>
<dbReference type="OrthoDB" id="145878at2157"/>
<dbReference type="Gene3D" id="2.130.10.10">
    <property type="entry name" value="YVTN repeat-like/Quinoprotein amine dehydrogenase"/>
    <property type="match status" value="2"/>
</dbReference>
<dbReference type="HOGENOM" id="CLU_027480_4_1_2"/>
<dbReference type="InterPro" id="IPR002372">
    <property type="entry name" value="PQQ_rpt_dom"/>
</dbReference>
<dbReference type="SUPFAM" id="SSF50998">
    <property type="entry name" value="Quinoprotein alcohol dehydrogenase-like"/>
    <property type="match status" value="2"/>
</dbReference>
<feature type="domain" description="Pyrrolo-quinoline quinone repeat" evidence="1">
    <location>
        <begin position="140"/>
        <end position="360"/>
    </location>
</feature>
<dbReference type="KEGG" id="hxa:Halxa_1277"/>
<dbReference type="InterPro" id="IPR011047">
    <property type="entry name" value="Quinoprotein_ADH-like_sf"/>
</dbReference>
<accession>F8DBD1</accession>
<dbReference type="PANTHER" id="PTHR34512">
    <property type="entry name" value="CELL SURFACE PROTEIN"/>
    <property type="match status" value="1"/>
</dbReference>
<evidence type="ECO:0000259" key="1">
    <source>
        <dbReference type="Pfam" id="PF13360"/>
    </source>
</evidence>
<dbReference type="AlphaFoldDB" id="F8DBD1"/>